<name>A0A397CRB8_APHAT</name>
<proteinExistence type="inferred from homology"/>
<reference evidence="16 17" key="1">
    <citation type="submission" date="2018-08" db="EMBL/GenBank/DDBJ databases">
        <title>Aphanomyces genome sequencing and annotation.</title>
        <authorList>
            <person name="Minardi D."/>
            <person name="Oidtmann B."/>
            <person name="Van Der Giezen M."/>
            <person name="Studholme D.J."/>
        </authorList>
    </citation>
    <scope>NUCLEOTIDE SEQUENCE [LARGE SCALE GENOMIC DNA]</scope>
    <source>
        <strain evidence="15 18">197901</strain>
        <strain evidence="12 19">D2</strain>
        <strain evidence="11 16">Kv</strain>
        <strain evidence="13 17">SA</strain>
        <strain evidence="14 20">Si</strain>
    </source>
</reference>
<evidence type="ECO:0000256" key="1">
    <source>
        <dbReference type="ARBA" id="ARBA00004123"/>
    </source>
</evidence>
<dbReference type="EMBL" id="QUTD01007955">
    <property type="protein sequence ID" value="RHY48104.1"/>
    <property type="molecule type" value="Genomic_DNA"/>
</dbReference>
<dbReference type="PRINTS" id="PR00622">
    <property type="entry name" value="HISTONEH3"/>
</dbReference>
<dbReference type="GO" id="GO:0000786">
    <property type="term" value="C:nucleosome"/>
    <property type="evidence" value="ECO:0007669"/>
    <property type="project" value="UniProtKB-KW"/>
</dbReference>
<evidence type="ECO:0000259" key="10">
    <source>
        <dbReference type="Pfam" id="PF00125"/>
    </source>
</evidence>
<evidence type="ECO:0000256" key="6">
    <source>
        <dbReference type="ARBA" id="ARBA00023242"/>
    </source>
</evidence>
<evidence type="ECO:0000313" key="14">
    <source>
        <dbReference type="EMBL" id="RHY55826.1"/>
    </source>
</evidence>
<feature type="region of interest" description="Disordered" evidence="9">
    <location>
        <begin position="1"/>
        <end position="38"/>
    </location>
</feature>
<evidence type="ECO:0000256" key="3">
    <source>
        <dbReference type="ARBA" id="ARBA00010343"/>
    </source>
</evidence>
<evidence type="ECO:0000313" key="18">
    <source>
        <dbReference type="Proteomes" id="UP000266196"/>
    </source>
</evidence>
<dbReference type="AlphaFoldDB" id="A0A397CRB8"/>
<dbReference type="InterPro" id="IPR009072">
    <property type="entry name" value="Histone-fold"/>
</dbReference>
<comment type="subunit">
    <text evidence="8">The nucleosome is a histone octamer containing two molecules each of H2A, H2B, H3 and H4 assembled in one H3-H4 heterotetramer and two H2A-H2B heterodimers. The octamer wraps approximately 147 bp of DNA.</text>
</comment>
<evidence type="ECO:0000313" key="16">
    <source>
        <dbReference type="Proteomes" id="UP000265427"/>
    </source>
</evidence>
<sequence>MARTKQSNRSSTGGKAPRKQLAAKKTRPPVSGGIKKPHRYRPGTVALQEIRRFQKTTDLLLRKLPFQRLVREIAQDYKADLRFQSTAIIALQEATEAYLIGLFEDSNLCAIHAKRVTIMPKDMQLARRLRRERA</sequence>
<evidence type="ECO:0000313" key="20">
    <source>
        <dbReference type="Proteomes" id="UP000283543"/>
    </source>
</evidence>
<evidence type="ECO:0000256" key="7">
    <source>
        <dbReference type="ARBA" id="ARBA00023269"/>
    </source>
</evidence>
<dbReference type="Proteomes" id="UP000265427">
    <property type="component" value="Unassembled WGS sequence"/>
</dbReference>
<dbReference type="FunFam" id="1.10.20.10:FF:000001">
    <property type="entry name" value="Histone H3"/>
    <property type="match status" value="1"/>
</dbReference>
<dbReference type="EMBL" id="QUTC01005818">
    <property type="protein sequence ID" value="RHY55638.1"/>
    <property type="molecule type" value="Genomic_DNA"/>
</dbReference>
<dbReference type="InterPro" id="IPR000164">
    <property type="entry name" value="Histone_H3/CENP-A"/>
</dbReference>
<evidence type="ECO:0000313" key="12">
    <source>
        <dbReference type="EMBL" id="RHY48104.1"/>
    </source>
</evidence>
<keyword evidence="5" id="KW-0238">DNA-binding</keyword>
<comment type="caution">
    <text evidence="12">The sequence shown here is derived from an EMBL/GenBank/DDBJ whole genome shotgun (WGS) entry which is preliminary data.</text>
</comment>
<keyword evidence="7 8" id="KW-0544">Nucleosome core</keyword>
<keyword evidence="4" id="KW-0158">Chromosome</keyword>
<dbReference type="Gene3D" id="1.10.20.10">
    <property type="entry name" value="Histone, subunit A"/>
    <property type="match status" value="1"/>
</dbReference>
<dbReference type="EMBL" id="QUSZ01004418">
    <property type="protein sequence ID" value="RHY14386.1"/>
    <property type="molecule type" value="Genomic_DNA"/>
</dbReference>
<dbReference type="Proteomes" id="UP000266196">
    <property type="component" value="Unassembled WGS sequence"/>
</dbReference>
<dbReference type="EMBL" id="QUTB01005379">
    <property type="protein sequence ID" value="RHY55826.1"/>
    <property type="molecule type" value="Genomic_DNA"/>
</dbReference>
<evidence type="ECO:0000313" key="15">
    <source>
        <dbReference type="EMBL" id="RHZ13806.1"/>
    </source>
</evidence>
<feature type="compositionally biased region" description="Polar residues" evidence="9">
    <location>
        <begin position="1"/>
        <end position="13"/>
    </location>
</feature>
<dbReference type="GO" id="GO:0005654">
    <property type="term" value="C:nucleoplasm"/>
    <property type="evidence" value="ECO:0007669"/>
    <property type="project" value="UniProtKB-ARBA"/>
</dbReference>
<dbReference type="PROSITE" id="PS00959">
    <property type="entry name" value="HISTONE_H3_2"/>
    <property type="match status" value="1"/>
</dbReference>
<evidence type="ECO:0000313" key="19">
    <source>
        <dbReference type="Proteomes" id="UP000266643"/>
    </source>
</evidence>
<organism evidence="12 19">
    <name type="scientific">Aphanomyces astaci</name>
    <name type="common">Crayfish plague agent</name>
    <dbReference type="NCBI Taxonomy" id="112090"/>
    <lineage>
        <taxon>Eukaryota</taxon>
        <taxon>Sar</taxon>
        <taxon>Stramenopiles</taxon>
        <taxon>Oomycota</taxon>
        <taxon>Saprolegniomycetes</taxon>
        <taxon>Saprolegniales</taxon>
        <taxon>Verrucalvaceae</taxon>
        <taxon>Aphanomyces</taxon>
    </lineage>
</organism>
<gene>
    <name evidence="12" type="ORF">DYB30_003513</name>
    <name evidence="15" type="ORF">DYB31_014874</name>
    <name evidence="14" type="ORF">DYB34_003532</name>
    <name evidence="11" type="ORF">DYB36_004793</name>
    <name evidence="13" type="ORF">DYB38_003131</name>
</gene>
<dbReference type="Proteomes" id="UP000265716">
    <property type="component" value="Unassembled WGS sequence"/>
</dbReference>
<evidence type="ECO:0000313" key="13">
    <source>
        <dbReference type="EMBL" id="RHY55638.1"/>
    </source>
</evidence>
<keyword evidence="6 8" id="KW-0539">Nucleus</keyword>
<feature type="compositionally biased region" description="Basic residues" evidence="9">
    <location>
        <begin position="16"/>
        <end position="27"/>
    </location>
</feature>
<dbReference type="PROSITE" id="PS00322">
    <property type="entry name" value="HISTONE_H3_1"/>
    <property type="match status" value="1"/>
</dbReference>
<evidence type="ECO:0000256" key="2">
    <source>
        <dbReference type="ARBA" id="ARBA00004286"/>
    </source>
</evidence>
<comment type="subcellular location">
    <subcellularLocation>
        <location evidence="2">Chromosome</location>
    </subcellularLocation>
    <subcellularLocation>
        <location evidence="1">Nucleus</location>
    </subcellularLocation>
</comment>
<dbReference type="SUPFAM" id="SSF47113">
    <property type="entry name" value="Histone-fold"/>
    <property type="match status" value="1"/>
</dbReference>
<dbReference type="CDD" id="cd22911">
    <property type="entry name" value="HFD_H3"/>
    <property type="match status" value="1"/>
</dbReference>
<dbReference type="GO" id="GO:0030527">
    <property type="term" value="F:structural constituent of chromatin"/>
    <property type="evidence" value="ECO:0007669"/>
    <property type="project" value="InterPro"/>
</dbReference>
<dbReference type="PANTHER" id="PTHR11426">
    <property type="entry name" value="HISTONE H3"/>
    <property type="match status" value="1"/>
</dbReference>
<dbReference type="GO" id="GO:0003677">
    <property type="term" value="F:DNA binding"/>
    <property type="evidence" value="ECO:0007669"/>
    <property type="project" value="UniProtKB-KW"/>
</dbReference>
<feature type="domain" description="Core Histone H2A/H2B/H3" evidence="10">
    <location>
        <begin position="42"/>
        <end position="129"/>
    </location>
</feature>
<evidence type="ECO:0000256" key="4">
    <source>
        <dbReference type="ARBA" id="ARBA00022454"/>
    </source>
</evidence>
<evidence type="ECO:0000256" key="5">
    <source>
        <dbReference type="ARBA" id="ARBA00023125"/>
    </source>
</evidence>
<comment type="similarity">
    <text evidence="3 8">Belongs to the histone H3 family.</text>
</comment>
<evidence type="ECO:0000313" key="11">
    <source>
        <dbReference type="EMBL" id="RHY14386.1"/>
    </source>
</evidence>
<dbReference type="Proteomes" id="UP000266643">
    <property type="component" value="Unassembled WGS sequence"/>
</dbReference>
<dbReference type="Pfam" id="PF00125">
    <property type="entry name" value="Histone"/>
    <property type="match status" value="1"/>
</dbReference>
<evidence type="ECO:0000313" key="17">
    <source>
        <dbReference type="Proteomes" id="UP000265716"/>
    </source>
</evidence>
<accession>A0A397CRB8</accession>
<dbReference type="SMART" id="SM00428">
    <property type="entry name" value="H3"/>
    <property type="match status" value="1"/>
</dbReference>
<protein>
    <recommendedName>
        <fullName evidence="8">Histone H3</fullName>
    </recommendedName>
</protein>
<dbReference type="Proteomes" id="UP000283543">
    <property type="component" value="Unassembled WGS sequence"/>
</dbReference>
<dbReference type="InterPro" id="IPR007125">
    <property type="entry name" value="H2A/H2B/H3"/>
</dbReference>
<evidence type="ECO:0000256" key="8">
    <source>
        <dbReference type="RuleBase" id="RU004471"/>
    </source>
</evidence>
<evidence type="ECO:0000256" key="9">
    <source>
        <dbReference type="SAM" id="MobiDB-lite"/>
    </source>
</evidence>
<dbReference type="EMBL" id="QUTE01010419">
    <property type="protein sequence ID" value="RHZ13806.1"/>
    <property type="molecule type" value="Genomic_DNA"/>
</dbReference>
<dbReference type="GO" id="GO:0046982">
    <property type="term" value="F:protein heterodimerization activity"/>
    <property type="evidence" value="ECO:0007669"/>
    <property type="project" value="InterPro"/>
</dbReference>